<accession>A0A2W5F1C9</accession>
<keyword evidence="4 6" id="KW-1133">Transmembrane helix</keyword>
<feature type="transmembrane region" description="Helical" evidence="6">
    <location>
        <begin position="279"/>
        <end position="300"/>
    </location>
</feature>
<dbReference type="PANTHER" id="PTHR30572:SF18">
    <property type="entry name" value="ABC-TYPE MACROLIDE FAMILY EXPORT SYSTEM PERMEASE COMPONENT 2"/>
    <property type="match status" value="1"/>
</dbReference>
<sequence length="790" mass="87973">MFKNYFKTAIRSLLRNKGYAALNIFGLAIGMASAILIVLWIVNEVSTDRFYKDVDRIYILNNRDKAHNGEVMLWSWTPKVMGPIVKNDFPEVENTTRVSNASFLFTVGENKAVLDGISADSSFLDIFSFPIVAGKKTNVLSSVNDIVLTEKTTKQLFGKDDPIGKTVKVDSTDLFTVSAVLKALPANSSFKFDFIVPISYLKKLGQVDDFWGNNTGQTFVKLRSSASLSSFNTKIKNLTINHSKESGRPLTQEVFAYPLTQKYLNNKVENGQYVSGRGVMVKLFTVIACLILLIACINFMNLSTARSEKRAKEVGVRKVVGARRGSLIAQFIMESVELSFVSFTIAILIVFISLPYFNKLVGKELILPILNITFWLLSIAFILFTGILAGSYPAFFLSSFKPVSVLKGTFRKPHYKVSPRSVLVVVQFTFAIVLIISTLVIADQIHYLQKRDKGYNQDALVYSFIVGDMEKNYNVLKQDMMNSGAVTSVTKTLSPITENWSNGSGYSWTGSVPDDKKLSFVRFSADADLIKTVGFKLIQGRDIDVYKYPTDSSAVVLNETAVKEMHLSNPIGATITNSDFNWHVVGVVKDFIIDAPSAKIEPMMIQGPSAWFGCVHYRLNPDHATASNLEKIESIFKKYNSAYPFEYNFVDENYAKKFENIQRIGWLTNLFGGLTIFISCLGLFGLAAYMAEARTKEIGVRKVLGASAKNLCGLLTKDFLKLVAVSILVASPIAWYAMRSWLENYTFRINIPMWTFFLSGGISLVIAFLTVGFLALRAAGANPTKSLRTE</sequence>
<dbReference type="GO" id="GO:0005886">
    <property type="term" value="C:plasma membrane"/>
    <property type="evidence" value="ECO:0007669"/>
    <property type="project" value="UniProtKB-SubCell"/>
</dbReference>
<evidence type="ECO:0000256" key="1">
    <source>
        <dbReference type="ARBA" id="ARBA00004651"/>
    </source>
</evidence>
<dbReference type="Pfam" id="PF02687">
    <property type="entry name" value="FtsX"/>
    <property type="match status" value="2"/>
</dbReference>
<evidence type="ECO:0000256" key="5">
    <source>
        <dbReference type="ARBA" id="ARBA00023136"/>
    </source>
</evidence>
<dbReference type="AlphaFoldDB" id="A0A2W5F1C9"/>
<feature type="transmembrane region" description="Helical" evidence="6">
    <location>
        <begin position="327"/>
        <end position="352"/>
    </location>
</feature>
<evidence type="ECO:0000256" key="2">
    <source>
        <dbReference type="ARBA" id="ARBA00022475"/>
    </source>
</evidence>
<feature type="transmembrane region" description="Helical" evidence="6">
    <location>
        <begin position="719"/>
        <end position="738"/>
    </location>
</feature>
<feature type="domain" description="ABC3 transporter permease C-terminal" evidence="7">
    <location>
        <begin position="286"/>
        <end position="391"/>
    </location>
</feature>
<evidence type="ECO:0000256" key="6">
    <source>
        <dbReference type="SAM" id="Phobius"/>
    </source>
</evidence>
<evidence type="ECO:0000256" key="3">
    <source>
        <dbReference type="ARBA" id="ARBA00022692"/>
    </source>
</evidence>
<comment type="caution">
    <text evidence="9">The sequence shown here is derived from an EMBL/GenBank/DDBJ whole genome shotgun (WGS) entry which is preliminary data.</text>
</comment>
<dbReference type="EMBL" id="QFOI01000186">
    <property type="protein sequence ID" value="PZP47627.1"/>
    <property type="molecule type" value="Genomic_DNA"/>
</dbReference>
<evidence type="ECO:0000256" key="4">
    <source>
        <dbReference type="ARBA" id="ARBA00022989"/>
    </source>
</evidence>
<feature type="domain" description="ABC3 transporter permease C-terminal" evidence="7">
    <location>
        <begin position="670"/>
        <end position="783"/>
    </location>
</feature>
<evidence type="ECO:0000259" key="8">
    <source>
        <dbReference type="Pfam" id="PF12704"/>
    </source>
</evidence>
<dbReference type="PANTHER" id="PTHR30572">
    <property type="entry name" value="MEMBRANE COMPONENT OF TRANSPORTER-RELATED"/>
    <property type="match status" value="1"/>
</dbReference>
<gene>
    <name evidence="9" type="ORF">DI598_10790</name>
</gene>
<evidence type="ECO:0000313" key="9">
    <source>
        <dbReference type="EMBL" id="PZP47627.1"/>
    </source>
</evidence>
<evidence type="ECO:0000313" key="10">
    <source>
        <dbReference type="Proteomes" id="UP000249645"/>
    </source>
</evidence>
<keyword evidence="5 6" id="KW-0472">Membrane</keyword>
<dbReference type="InterPro" id="IPR025857">
    <property type="entry name" value="MacB_PCD"/>
</dbReference>
<dbReference type="Pfam" id="PF12704">
    <property type="entry name" value="MacB_PCD"/>
    <property type="match status" value="1"/>
</dbReference>
<dbReference type="GO" id="GO:0022857">
    <property type="term" value="F:transmembrane transporter activity"/>
    <property type="evidence" value="ECO:0007669"/>
    <property type="project" value="TreeGrafter"/>
</dbReference>
<keyword evidence="3 6" id="KW-0812">Transmembrane</keyword>
<organism evidence="9 10">
    <name type="scientific">Pseudopedobacter saltans</name>
    <dbReference type="NCBI Taxonomy" id="151895"/>
    <lineage>
        <taxon>Bacteria</taxon>
        <taxon>Pseudomonadati</taxon>
        <taxon>Bacteroidota</taxon>
        <taxon>Sphingobacteriia</taxon>
        <taxon>Sphingobacteriales</taxon>
        <taxon>Sphingobacteriaceae</taxon>
        <taxon>Pseudopedobacter</taxon>
    </lineage>
</organism>
<evidence type="ECO:0000259" key="7">
    <source>
        <dbReference type="Pfam" id="PF02687"/>
    </source>
</evidence>
<keyword evidence="2" id="KW-1003">Cell membrane</keyword>
<comment type="subcellular location">
    <subcellularLocation>
        <location evidence="1">Cell membrane</location>
        <topology evidence="1">Multi-pass membrane protein</topology>
    </subcellularLocation>
</comment>
<dbReference type="InterPro" id="IPR050250">
    <property type="entry name" value="Macrolide_Exporter_MacB"/>
</dbReference>
<protein>
    <submittedName>
        <fullName evidence="9">ABC transporter permease</fullName>
    </submittedName>
</protein>
<dbReference type="InterPro" id="IPR003838">
    <property type="entry name" value="ABC3_permease_C"/>
</dbReference>
<feature type="transmembrane region" description="Helical" evidence="6">
    <location>
        <begin position="20"/>
        <end position="42"/>
    </location>
</feature>
<feature type="transmembrane region" description="Helical" evidence="6">
    <location>
        <begin position="753"/>
        <end position="776"/>
    </location>
</feature>
<feature type="transmembrane region" description="Helical" evidence="6">
    <location>
        <begin position="421"/>
        <end position="442"/>
    </location>
</feature>
<reference evidence="9 10" key="1">
    <citation type="submission" date="2017-11" db="EMBL/GenBank/DDBJ databases">
        <title>Infants hospitalized years apart are colonized by the same room-sourced microbial strains.</title>
        <authorList>
            <person name="Brooks B."/>
            <person name="Olm M.R."/>
            <person name="Firek B.A."/>
            <person name="Baker R."/>
            <person name="Thomas B.C."/>
            <person name="Morowitz M.J."/>
            <person name="Banfield J.F."/>
        </authorList>
    </citation>
    <scope>NUCLEOTIDE SEQUENCE [LARGE SCALE GENOMIC DNA]</scope>
    <source>
        <strain evidence="9">S2_009_000_R2_76</strain>
    </source>
</reference>
<proteinExistence type="predicted"/>
<feature type="transmembrane region" description="Helical" evidence="6">
    <location>
        <begin position="372"/>
        <end position="400"/>
    </location>
</feature>
<name>A0A2W5F1C9_9SPHI</name>
<feature type="transmembrane region" description="Helical" evidence="6">
    <location>
        <begin position="666"/>
        <end position="691"/>
    </location>
</feature>
<feature type="domain" description="MacB-like periplasmic core" evidence="8">
    <location>
        <begin position="21"/>
        <end position="237"/>
    </location>
</feature>
<dbReference type="Proteomes" id="UP000249645">
    <property type="component" value="Unassembled WGS sequence"/>
</dbReference>